<reference evidence="2" key="1">
    <citation type="submission" date="2020-09" db="EMBL/GenBank/DDBJ databases">
        <title>A novel bacterium of genus Bacillus, isolated from South China Sea.</title>
        <authorList>
            <person name="Huang H."/>
            <person name="Mo K."/>
            <person name="Hu Y."/>
        </authorList>
    </citation>
    <scope>NUCLEOTIDE SEQUENCE</scope>
    <source>
        <strain evidence="2">IB182487</strain>
    </source>
</reference>
<dbReference type="Pfam" id="PF25583">
    <property type="entry name" value="WCX"/>
    <property type="match status" value="1"/>
</dbReference>
<evidence type="ECO:0000259" key="1">
    <source>
        <dbReference type="Pfam" id="PF25583"/>
    </source>
</evidence>
<name>A0A926NMK5_9BACI</name>
<evidence type="ECO:0000313" key="2">
    <source>
        <dbReference type="EMBL" id="MBD1383398.1"/>
    </source>
</evidence>
<accession>A0A926NMK5</accession>
<dbReference type="AlphaFoldDB" id="A0A926NMK5"/>
<comment type="caution">
    <text evidence="2">The sequence shown here is derived from an EMBL/GenBank/DDBJ whole genome shotgun (WGS) entry which is preliminary data.</text>
</comment>
<proteinExistence type="predicted"/>
<keyword evidence="3" id="KW-1185">Reference proteome</keyword>
<gene>
    <name evidence="2" type="ORF">IC621_24745</name>
</gene>
<organism evidence="2 3">
    <name type="scientific">Metabacillus arenae</name>
    <dbReference type="NCBI Taxonomy" id="2771434"/>
    <lineage>
        <taxon>Bacteria</taxon>
        <taxon>Bacillati</taxon>
        <taxon>Bacillota</taxon>
        <taxon>Bacilli</taxon>
        <taxon>Bacillales</taxon>
        <taxon>Bacillaceae</taxon>
        <taxon>Metabacillus</taxon>
    </lineage>
</organism>
<feature type="domain" description="WCX" evidence="1">
    <location>
        <begin position="5"/>
        <end position="42"/>
    </location>
</feature>
<sequence>MWAGKIPAGELPFLSRQLFAFGPVLKVIKPVELQEMVKRRAGVLLGLYE</sequence>
<evidence type="ECO:0000313" key="3">
    <source>
        <dbReference type="Proteomes" id="UP000626844"/>
    </source>
</evidence>
<dbReference type="Proteomes" id="UP000626844">
    <property type="component" value="Unassembled WGS sequence"/>
</dbReference>
<dbReference type="RefSeq" id="WP_191162530.1">
    <property type="nucleotide sequence ID" value="NZ_JACXAI010000053.1"/>
</dbReference>
<dbReference type="InterPro" id="IPR057727">
    <property type="entry name" value="WCX_dom"/>
</dbReference>
<dbReference type="EMBL" id="JACXAI010000053">
    <property type="protein sequence ID" value="MBD1383398.1"/>
    <property type="molecule type" value="Genomic_DNA"/>
</dbReference>
<protein>
    <recommendedName>
        <fullName evidence="1">WCX domain-containing protein</fullName>
    </recommendedName>
</protein>